<feature type="compositionally biased region" description="Basic and acidic residues" evidence="7">
    <location>
        <begin position="472"/>
        <end position="483"/>
    </location>
</feature>
<dbReference type="GO" id="GO:0003677">
    <property type="term" value="F:DNA binding"/>
    <property type="evidence" value="ECO:0007669"/>
    <property type="project" value="UniProtKB-KW"/>
</dbReference>
<evidence type="ECO:0000313" key="10">
    <source>
        <dbReference type="Proteomes" id="UP000195402"/>
    </source>
</evidence>
<accession>A0A200QBR4</accession>
<evidence type="ECO:0000256" key="7">
    <source>
        <dbReference type="SAM" id="MobiDB-lite"/>
    </source>
</evidence>
<dbReference type="STRING" id="56857.A0A200QBR4"/>
<dbReference type="GO" id="GO:0008270">
    <property type="term" value="F:zinc ion binding"/>
    <property type="evidence" value="ECO:0007669"/>
    <property type="project" value="UniProtKB-KW"/>
</dbReference>
<evidence type="ECO:0000256" key="5">
    <source>
        <dbReference type="ARBA" id="ARBA00023125"/>
    </source>
</evidence>
<dbReference type="PANTHER" id="PTHR15725">
    <property type="entry name" value="ZN-FINGER, C-X8-C-X5-C-X3-H TYPE-CONTAINING"/>
    <property type="match status" value="1"/>
</dbReference>
<keyword evidence="3 6" id="KW-0863">Zinc-finger</keyword>
<feature type="compositionally biased region" description="Basic and acidic residues" evidence="7">
    <location>
        <begin position="635"/>
        <end position="653"/>
    </location>
</feature>
<keyword evidence="4 6" id="KW-0862">Zinc</keyword>
<dbReference type="Pfam" id="PF15663">
    <property type="entry name" value="zf-CCCH_3"/>
    <property type="match status" value="1"/>
</dbReference>
<feature type="compositionally biased region" description="Basic and acidic residues" evidence="7">
    <location>
        <begin position="559"/>
        <end position="570"/>
    </location>
</feature>
<dbReference type="InParanoid" id="A0A200QBR4"/>
<feature type="compositionally biased region" description="Low complexity" evidence="7">
    <location>
        <begin position="88"/>
        <end position="105"/>
    </location>
</feature>
<dbReference type="Pfam" id="PF00642">
    <property type="entry name" value="zf-CCCH"/>
    <property type="match status" value="1"/>
</dbReference>
<dbReference type="FunFam" id="4.10.1000.10:FF:000021">
    <property type="entry name" value="Zinc finger CCCH domain-containing protein 17"/>
    <property type="match status" value="1"/>
</dbReference>
<keyword evidence="1 6" id="KW-0479">Metal-binding</keyword>
<gene>
    <name evidence="9" type="ORF">BVC80_8991g6</name>
</gene>
<dbReference type="Gene3D" id="4.10.1000.10">
    <property type="entry name" value="Zinc finger, CCCH-type"/>
    <property type="match status" value="2"/>
</dbReference>
<feature type="zinc finger region" description="C3H1-type" evidence="6">
    <location>
        <begin position="20"/>
        <end position="49"/>
    </location>
</feature>
<evidence type="ECO:0000313" key="9">
    <source>
        <dbReference type="EMBL" id="OVA07880.1"/>
    </source>
</evidence>
<comment type="caution">
    <text evidence="9">The sequence shown here is derived from an EMBL/GenBank/DDBJ whole genome shotgun (WGS) entry which is preliminary data.</text>
</comment>
<evidence type="ECO:0000256" key="1">
    <source>
        <dbReference type="ARBA" id="ARBA00022723"/>
    </source>
</evidence>
<proteinExistence type="predicted"/>
<feature type="compositionally biased region" description="Basic and acidic residues" evidence="7">
    <location>
        <begin position="669"/>
        <end position="683"/>
    </location>
</feature>
<dbReference type="InterPro" id="IPR041686">
    <property type="entry name" value="Znf-CCCH_3"/>
</dbReference>
<feature type="compositionally biased region" description="Basic and acidic residues" evidence="7">
    <location>
        <begin position="361"/>
        <end position="381"/>
    </location>
</feature>
<dbReference type="SMART" id="SM00356">
    <property type="entry name" value="ZnF_C3H1"/>
    <property type="match status" value="3"/>
</dbReference>
<feature type="region of interest" description="Disordered" evidence="7">
    <location>
        <begin position="225"/>
        <end position="255"/>
    </location>
</feature>
<dbReference type="OMA" id="PCFFFQK"/>
<organism evidence="9 10">
    <name type="scientific">Macleaya cordata</name>
    <name type="common">Five-seeded plume-poppy</name>
    <name type="synonym">Bocconia cordata</name>
    <dbReference type="NCBI Taxonomy" id="56857"/>
    <lineage>
        <taxon>Eukaryota</taxon>
        <taxon>Viridiplantae</taxon>
        <taxon>Streptophyta</taxon>
        <taxon>Embryophyta</taxon>
        <taxon>Tracheophyta</taxon>
        <taxon>Spermatophyta</taxon>
        <taxon>Magnoliopsida</taxon>
        <taxon>Ranunculales</taxon>
        <taxon>Papaveraceae</taxon>
        <taxon>Papaveroideae</taxon>
        <taxon>Macleaya</taxon>
    </lineage>
</organism>
<dbReference type="OrthoDB" id="5395350at2759"/>
<dbReference type="AlphaFoldDB" id="A0A200QBR4"/>
<evidence type="ECO:0000259" key="8">
    <source>
        <dbReference type="PROSITE" id="PS50103"/>
    </source>
</evidence>
<keyword evidence="10" id="KW-1185">Reference proteome</keyword>
<evidence type="ECO:0000256" key="4">
    <source>
        <dbReference type="ARBA" id="ARBA00022833"/>
    </source>
</evidence>
<evidence type="ECO:0000256" key="2">
    <source>
        <dbReference type="ARBA" id="ARBA00022737"/>
    </source>
</evidence>
<dbReference type="PROSITE" id="PS50103">
    <property type="entry name" value="ZF_C3H1"/>
    <property type="match status" value="3"/>
</dbReference>
<dbReference type="EMBL" id="MVGT01002401">
    <property type="protein sequence ID" value="OVA07880.1"/>
    <property type="molecule type" value="Genomic_DNA"/>
</dbReference>
<feature type="region of interest" description="Disordered" evidence="7">
    <location>
        <begin position="357"/>
        <end position="743"/>
    </location>
</feature>
<evidence type="ECO:0000256" key="3">
    <source>
        <dbReference type="ARBA" id="ARBA00022771"/>
    </source>
</evidence>
<dbReference type="InterPro" id="IPR000571">
    <property type="entry name" value="Znf_CCCH"/>
</dbReference>
<reference evidence="9 10" key="1">
    <citation type="journal article" date="2017" name="Mol. Plant">
        <title>The Genome of Medicinal Plant Macleaya cordata Provides New Insights into Benzylisoquinoline Alkaloids Metabolism.</title>
        <authorList>
            <person name="Liu X."/>
            <person name="Liu Y."/>
            <person name="Huang P."/>
            <person name="Ma Y."/>
            <person name="Qing Z."/>
            <person name="Tang Q."/>
            <person name="Cao H."/>
            <person name="Cheng P."/>
            <person name="Zheng Y."/>
            <person name="Yuan Z."/>
            <person name="Zhou Y."/>
            <person name="Liu J."/>
            <person name="Tang Z."/>
            <person name="Zhuo Y."/>
            <person name="Zhang Y."/>
            <person name="Yu L."/>
            <person name="Huang J."/>
            <person name="Yang P."/>
            <person name="Peng Q."/>
            <person name="Zhang J."/>
            <person name="Jiang W."/>
            <person name="Zhang Z."/>
            <person name="Lin K."/>
            <person name="Ro D.K."/>
            <person name="Chen X."/>
            <person name="Xiong X."/>
            <person name="Shang Y."/>
            <person name="Huang S."/>
            <person name="Zeng J."/>
        </authorList>
    </citation>
    <scope>NUCLEOTIDE SEQUENCE [LARGE SCALE GENOMIC DNA]</scope>
    <source>
        <strain evidence="10">cv. BLH2017</strain>
        <tissue evidence="9">Root</tissue>
    </source>
</reference>
<protein>
    <submittedName>
        <fullName evidence="9">Zinc finger protein</fullName>
    </submittedName>
</protein>
<sequence length="753" mass="84957">MKAGSQDSSNPQTTAEDETLKRNTDCVYFLASPLTCKKGSECEYRHSEDARMNPRDCWYWMNGNCLNPKCSFRHPPLDGLLGTAVTTSTRSSLPPSLAAAPTQLSTPHNPASNLGKQANPHKQATPCYYFQKGLCLKGDRCPFMHEPLSVDSSVPQPPAAKVAISVTESQIPKKAFGSLQSCSTQQQKFQQGNTIKPVEVPHAAKPPAKPEIALSKNGIAVKKTAPQTNSYRDELPRYKPPNVPPVISADSVSRTHRSRQAYPLDYPSFQNGKEPDEFLAESSPGFDVLVDDELRDSDYYHNEDEFGRMKGHEGRHANTVNEFDYKRSSDYTSVGKFDQETYNDSRSYDLYGRMQDQYVQEQRRPSSERTSERPIERRGFSRAESPSQVDRSDLRYRLSKHRKVNGSRSAVSPDRRGEFYRRDDRDRNVGDQRFRDHSRRDTRSSIPRESSIISNRLQGRIKLPGRSSPDNHYNDSHKERETDGGINRGRLSPPGRLPASSPSQGRLQDRIKRRTPEDFTTEGRNFRGPPIKRDEVDNNTLNFAGPKSLAELKGSKVSNENHQKNTETRKLVSYQESEGSPSFEGPKPLNVILKRKREAGTAGSGDDTFSGNEEETNQRRKGLLTSSRSSGVAEKQSEMPFESKIEEAHRSKEDDLEEEEGLISAEGDDVTHEDHSFEQKGADLQEEDVIMADKLEEQEFESYDQRDGEYDYEPVEGGDFKTEEDDVNADAEEDFSDDEDGDDFAKRIGVMFS</sequence>
<feature type="region of interest" description="Disordered" evidence="7">
    <location>
        <begin position="88"/>
        <end position="118"/>
    </location>
</feature>
<dbReference type="Proteomes" id="UP000195402">
    <property type="component" value="Unassembled WGS sequence"/>
</dbReference>
<feature type="zinc finger region" description="C3H1-type" evidence="6">
    <location>
        <begin position="122"/>
        <end position="148"/>
    </location>
</feature>
<feature type="compositionally biased region" description="Basic and acidic residues" evidence="7">
    <location>
        <begin position="413"/>
        <end position="443"/>
    </location>
</feature>
<dbReference type="SUPFAM" id="SSF90229">
    <property type="entry name" value="CCCH zinc finger"/>
    <property type="match status" value="1"/>
</dbReference>
<feature type="compositionally biased region" description="Low complexity" evidence="7">
    <location>
        <begin position="444"/>
        <end position="456"/>
    </location>
</feature>
<dbReference type="InterPro" id="IPR036855">
    <property type="entry name" value="Znf_CCCH_sf"/>
</dbReference>
<feature type="compositionally biased region" description="Acidic residues" evidence="7">
    <location>
        <begin position="710"/>
        <end position="742"/>
    </location>
</feature>
<feature type="zinc finger region" description="C3H1-type" evidence="6">
    <location>
        <begin position="51"/>
        <end position="77"/>
    </location>
</feature>
<keyword evidence="5" id="KW-0238">DNA-binding</keyword>
<feature type="domain" description="C3H1-type" evidence="8">
    <location>
        <begin position="20"/>
        <end position="49"/>
    </location>
</feature>
<feature type="domain" description="C3H1-type" evidence="8">
    <location>
        <begin position="51"/>
        <end position="77"/>
    </location>
</feature>
<feature type="compositionally biased region" description="Basic and acidic residues" evidence="7">
    <location>
        <begin position="507"/>
        <end position="517"/>
    </location>
</feature>
<evidence type="ECO:0000256" key="6">
    <source>
        <dbReference type="PROSITE-ProRule" id="PRU00723"/>
    </source>
</evidence>
<keyword evidence="2" id="KW-0677">Repeat</keyword>
<feature type="compositionally biased region" description="Basic and acidic residues" evidence="7">
    <location>
        <begin position="691"/>
        <end position="709"/>
    </location>
</feature>
<dbReference type="GO" id="GO:0003729">
    <property type="term" value="F:mRNA binding"/>
    <property type="evidence" value="ECO:0007669"/>
    <property type="project" value="TreeGrafter"/>
</dbReference>
<dbReference type="PANTHER" id="PTHR15725:SF14">
    <property type="entry name" value="ZINC FINGER CCCH DOMAIN-CONTAINING PROTEIN 11A"/>
    <property type="match status" value="1"/>
</dbReference>
<name>A0A200QBR4_MACCD</name>
<feature type="domain" description="C3H1-type" evidence="8">
    <location>
        <begin position="122"/>
        <end position="148"/>
    </location>
</feature>
<dbReference type="FunCoup" id="A0A200QBR4">
    <property type="interactions" value="1532"/>
</dbReference>
<feature type="compositionally biased region" description="Polar residues" evidence="7">
    <location>
        <begin position="106"/>
        <end position="118"/>
    </location>
</feature>